<sequence length="810" mass="90846">MFSAAGDSVTNTMRCRHNKDQDDVTGSHDGIRKSYDNRINRQRNRPTSDSNPIPPSSLTDPPSGTPSNVHYDPPSNGHDDAEADLDLPIALRKGKCSFTYPIASFVSYAKLSTSSHSFAANLDSIPVPNTVGEAPAHLGWRAAMIEEMNALEHNETWELPRLVAKGYAQMYGVDYEETFSPVAKLSSVRLGSLYGVTSGVAQGESRRVCKLKKGLYGLKQSPRAWFGKFSNALIKFGLQRSAYDHSVFYRSSDVGCILLVVYVDDIVVTGNDKSGIEKLKSFVGTCFQTKDLGSLKYFLGIENVQRAYDTKLKLRTEDGKLLERPEKYRRVVGKLNYLTITRLDIAFHVSVVSQFMSSPRTLHWDVVAQILRYLKGTPDKDVLIAQDLQLGIMFSLVVILSREGGKDSTRWLGQIKSLKGTIGSPSKEAGKREAQIGSWDALESLTMEKHKCFTPDCHSGYCPSGNTKNNRILRPTSSNVKNKVEDHPRSVKSKSNKMNRVVEPICNADVKHSMLNANSELICVTCNKCMFDAIHDMCVLDFVKDVNVCSKSKSAKSNKNQNIWNLRVKCSLILAIGCLDCSLVSGLWMLQAYDREPLSAHQLCSQILRHCKIQQRADIKDYGLWRLSARKRNDLSGKSKKHSHKPKAEDSIKEKLYLLHIDLYRPIRIQSINGKKYILVIVDDYSRFTWVKFLRSKDEVPEFVIKFLKMIQVLLNATVRNIKTDDGRLQPKADIGIFIGYAPTKKVFQINNRRTRVIIENIHVDFVELTTMASEQFSTGPGPQLLTPRTLSSGLVPNPPSSTPYVPPKK</sequence>
<evidence type="ECO:0000313" key="4">
    <source>
        <dbReference type="Proteomes" id="UP001151760"/>
    </source>
</evidence>
<dbReference type="InterPro" id="IPR012337">
    <property type="entry name" value="RNaseH-like_sf"/>
</dbReference>
<feature type="compositionally biased region" description="Pro residues" evidence="1">
    <location>
        <begin position="797"/>
        <end position="810"/>
    </location>
</feature>
<dbReference type="InterPro" id="IPR057670">
    <property type="entry name" value="SH3_retrovirus"/>
</dbReference>
<proteinExistence type="predicted"/>
<name>A0ABQ5GIS7_9ASTR</name>
<dbReference type="Proteomes" id="UP001151760">
    <property type="component" value="Unassembled WGS sequence"/>
</dbReference>
<dbReference type="InterPro" id="IPR013103">
    <property type="entry name" value="RVT_2"/>
</dbReference>
<dbReference type="PANTHER" id="PTHR11439">
    <property type="entry name" value="GAG-POL-RELATED RETROTRANSPOSON"/>
    <property type="match status" value="1"/>
</dbReference>
<dbReference type="PANTHER" id="PTHR11439:SF467">
    <property type="entry name" value="INTEGRASE CATALYTIC DOMAIN-CONTAINING PROTEIN"/>
    <property type="match status" value="1"/>
</dbReference>
<dbReference type="InterPro" id="IPR036397">
    <property type="entry name" value="RNaseH_sf"/>
</dbReference>
<dbReference type="EMBL" id="BQNB010018524">
    <property type="protein sequence ID" value="GJT75369.1"/>
    <property type="molecule type" value="Genomic_DNA"/>
</dbReference>
<feature type="region of interest" description="Disordered" evidence="1">
    <location>
        <begin position="778"/>
        <end position="810"/>
    </location>
</feature>
<evidence type="ECO:0000259" key="2">
    <source>
        <dbReference type="PROSITE" id="PS50994"/>
    </source>
</evidence>
<dbReference type="InterPro" id="IPR043502">
    <property type="entry name" value="DNA/RNA_pol_sf"/>
</dbReference>
<accession>A0ABQ5GIS7</accession>
<feature type="domain" description="Integrase catalytic" evidence="2">
    <location>
        <begin position="642"/>
        <end position="810"/>
    </location>
</feature>
<feature type="region of interest" description="Disordered" evidence="1">
    <location>
        <begin position="1"/>
        <end position="82"/>
    </location>
</feature>
<comment type="caution">
    <text evidence="3">The sequence shown here is derived from an EMBL/GenBank/DDBJ whole genome shotgun (WGS) entry which is preliminary data.</text>
</comment>
<reference evidence="3" key="1">
    <citation type="journal article" date="2022" name="Int. J. Mol. Sci.">
        <title>Draft Genome of Tanacetum Coccineum: Genomic Comparison of Closely Related Tanacetum-Family Plants.</title>
        <authorList>
            <person name="Yamashiro T."/>
            <person name="Shiraishi A."/>
            <person name="Nakayama K."/>
            <person name="Satake H."/>
        </authorList>
    </citation>
    <scope>NUCLEOTIDE SEQUENCE</scope>
</reference>
<gene>
    <name evidence="3" type="ORF">Tco_1042094</name>
</gene>
<dbReference type="PROSITE" id="PS50994">
    <property type="entry name" value="INTEGRASE"/>
    <property type="match status" value="1"/>
</dbReference>
<feature type="compositionally biased region" description="Basic and acidic residues" evidence="1">
    <location>
        <begin position="18"/>
        <end position="39"/>
    </location>
</feature>
<dbReference type="SUPFAM" id="SSF56672">
    <property type="entry name" value="DNA/RNA polymerases"/>
    <property type="match status" value="1"/>
</dbReference>
<evidence type="ECO:0000256" key="1">
    <source>
        <dbReference type="SAM" id="MobiDB-lite"/>
    </source>
</evidence>
<organism evidence="3 4">
    <name type="scientific">Tanacetum coccineum</name>
    <dbReference type="NCBI Taxonomy" id="301880"/>
    <lineage>
        <taxon>Eukaryota</taxon>
        <taxon>Viridiplantae</taxon>
        <taxon>Streptophyta</taxon>
        <taxon>Embryophyta</taxon>
        <taxon>Tracheophyta</taxon>
        <taxon>Spermatophyta</taxon>
        <taxon>Magnoliopsida</taxon>
        <taxon>eudicotyledons</taxon>
        <taxon>Gunneridae</taxon>
        <taxon>Pentapetalae</taxon>
        <taxon>asterids</taxon>
        <taxon>campanulids</taxon>
        <taxon>Asterales</taxon>
        <taxon>Asteraceae</taxon>
        <taxon>Asteroideae</taxon>
        <taxon>Anthemideae</taxon>
        <taxon>Anthemidinae</taxon>
        <taxon>Tanacetum</taxon>
    </lineage>
</organism>
<protein>
    <submittedName>
        <fullName evidence="3">Retrovirus-related pol polyprotein from transposon TNT 1-94</fullName>
    </submittedName>
</protein>
<dbReference type="SUPFAM" id="SSF53098">
    <property type="entry name" value="Ribonuclease H-like"/>
    <property type="match status" value="1"/>
</dbReference>
<dbReference type="InterPro" id="IPR001584">
    <property type="entry name" value="Integrase_cat-core"/>
</dbReference>
<reference evidence="3" key="2">
    <citation type="submission" date="2022-01" db="EMBL/GenBank/DDBJ databases">
        <authorList>
            <person name="Yamashiro T."/>
            <person name="Shiraishi A."/>
            <person name="Satake H."/>
            <person name="Nakayama K."/>
        </authorList>
    </citation>
    <scope>NUCLEOTIDE SEQUENCE</scope>
</reference>
<dbReference type="Pfam" id="PF25597">
    <property type="entry name" value="SH3_retrovirus"/>
    <property type="match status" value="1"/>
</dbReference>
<feature type="compositionally biased region" description="Polar residues" evidence="1">
    <location>
        <begin position="45"/>
        <end position="68"/>
    </location>
</feature>
<dbReference type="Pfam" id="PF07727">
    <property type="entry name" value="RVT_2"/>
    <property type="match status" value="1"/>
</dbReference>
<dbReference type="Gene3D" id="3.30.420.10">
    <property type="entry name" value="Ribonuclease H-like superfamily/Ribonuclease H"/>
    <property type="match status" value="1"/>
</dbReference>
<evidence type="ECO:0000313" key="3">
    <source>
        <dbReference type="EMBL" id="GJT75369.1"/>
    </source>
</evidence>
<feature type="compositionally biased region" description="Polar residues" evidence="1">
    <location>
        <begin position="778"/>
        <end position="795"/>
    </location>
</feature>
<keyword evidence="4" id="KW-1185">Reference proteome</keyword>